<dbReference type="SMART" id="SM01008">
    <property type="entry name" value="Ald_Xan_dh_C"/>
    <property type="match status" value="1"/>
</dbReference>
<dbReference type="EMBL" id="VCNI01000008">
    <property type="protein sequence ID" value="TMU50407.1"/>
    <property type="molecule type" value="Genomic_DNA"/>
</dbReference>
<dbReference type="PANTHER" id="PTHR47495:SF3">
    <property type="entry name" value="BLR6219 PROTEIN"/>
    <property type="match status" value="1"/>
</dbReference>
<dbReference type="Gene3D" id="3.30.365.10">
    <property type="entry name" value="Aldehyde oxidase/xanthine dehydrogenase, molybdopterin binding domain"/>
    <property type="match status" value="3"/>
</dbReference>
<dbReference type="SUPFAM" id="SSF56003">
    <property type="entry name" value="Molybdenum cofactor-binding domain"/>
    <property type="match status" value="2"/>
</dbReference>
<feature type="domain" description="Aldehyde oxidase/xanthine dehydrogenase a/b hammerhead" evidence="1">
    <location>
        <begin position="249"/>
        <end position="335"/>
    </location>
</feature>
<dbReference type="InterPro" id="IPR008274">
    <property type="entry name" value="AldOxase/xan_DH_MoCoBD1"/>
</dbReference>
<dbReference type="PIRSF" id="PIRSF036389">
    <property type="entry name" value="IOR_B"/>
    <property type="match status" value="1"/>
</dbReference>
<dbReference type="InterPro" id="IPR000674">
    <property type="entry name" value="Ald_Oxase/Xan_DH_a/b"/>
</dbReference>
<reference evidence="2 3" key="1">
    <citation type="submission" date="2019-05" db="EMBL/GenBank/DDBJ databases">
        <title>Flagellimonas sp. AsT0115, sp. nov., isolated from a marine red algae, Asparagopsis taxiformis.</title>
        <authorList>
            <person name="Kim J."/>
            <person name="Jeong S.E."/>
            <person name="Jeon C.O."/>
        </authorList>
    </citation>
    <scope>NUCLEOTIDE SEQUENCE [LARGE SCALE GENOMIC DNA]</scope>
    <source>
        <strain evidence="2 3">AsT0115</strain>
    </source>
</reference>
<name>A0ABY2WFT1_9FLAO</name>
<dbReference type="Pfam" id="PF02738">
    <property type="entry name" value="MoCoBD_1"/>
    <property type="match status" value="1"/>
</dbReference>
<dbReference type="InterPro" id="IPR052516">
    <property type="entry name" value="N-heterocyclic_Hydroxylase"/>
</dbReference>
<proteinExistence type="predicted"/>
<dbReference type="Pfam" id="PF20256">
    <property type="entry name" value="MoCoBD_2"/>
    <property type="match status" value="2"/>
</dbReference>
<dbReference type="Proteomes" id="UP000751614">
    <property type="component" value="Unassembled WGS sequence"/>
</dbReference>
<comment type="caution">
    <text evidence="2">The sequence shown here is derived from an EMBL/GenBank/DDBJ whole genome shotgun (WGS) entry which is preliminary data.</text>
</comment>
<gene>
    <name evidence="2" type="ORF">FGG15_19865</name>
</gene>
<keyword evidence="3" id="KW-1185">Reference proteome</keyword>
<sequence>MPMWNLSQDFKSDKILYKVKPINMSQMETNGSRREFLKRTGLASGGLIVGLNFLESCVGEIVQNNTFPNLEPLQVLENGFDSIGAIEITDFLQIRPDGHIFLNLTKYEMGQGVSTGLSSILAEELEADWEKIHVRYIKSSVSESDTTGGSTSTLLHWDLLRRAGAFTKLLLIDAAAKQWTVYKDQCYAENGYVHQHGSNLKLGYGELVGSIVVPKDYRTLFAEVPLKYKSNFKLIGKNLKSKIIPDIVTGKHPFSIDVRLPKMKYAAVLRCPVFKGQLINFDSTEALNISGVEQIVPIKLDTSDNIRDGIAVIANSTWAAFQGKLALKAKWDLGVNAGVEHGKFVADCYKKLTIDEGTETLSIGKFDESEADEFISHSYEFPYQHHACMEPLNATSHFKGDSCEMWVGTQSADKIITNIEKHLGIPKERIKINCHPSGGGFGLRYSSEYALESMVVSKAAGGELVKMCYSREDDIKFDHLNPFELNKHRIGLKNGKPLSWELKSVMANWGGVLGWMYYNIPKLSASQIMVEGFTQVGAWRSVMANAEGFSTECFIDEVAHELNRDPLEFRLSLLPRNAMVDFKHSYKCNISRLRGALELVAKRGHWGKTMSKSSGQGIAVYPYMHGNGYGATVAEVAIVNDMIKVTKVTTAIDCGLVVNPDQVKQQAEGGVVWALSAIFYGGTEYIDGVVERSNFHDNKVLRIDETPEIEVHICQNDEPQPWGVGEVAGPPTYAAVCNAIYAATGKRVRKLPIARTYSQL</sequence>
<dbReference type="InterPro" id="IPR046867">
    <property type="entry name" value="AldOxase/xan_DH_MoCoBD2"/>
</dbReference>
<accession>A0ABY2WFT1</accession>
<evidence type="ECO:0000313" key="2">
    <source>
        <dbReference type="EMBL" id="TMU50407.1"/>
    </source>
</evidence>
<dbReference type="PANTHER" id="PTHR47495">
    <property type="entry name" value="ALDEHYDE DEHYDROGENASE"/>
    <property type="match status" value="1"/>
</dbReference>
<dbReference type="Gene3D" id="3.90.1170.50">
    <property type="entry name" value="Aldehyde oxidase/xanthine dehydrogenase, a/b hammerhead"/>
    <property type="match status" value="1"/>
</dbReference>
<protein>
    <submittedName>
        <fullName evidence="2">Xanthine dehydrogenase family protein molybdopterin-binding subunit</fullName>
    </submittedName>
</protein>
<evidence type="ECO:0000259" key="1">
    <source>
        <dbReference type="SMART" id="SM01008"/>
    </source>
</evidence>
<dbReference type="InterPro" id="IPR037165">
    <property type="entry name" value="AldOxase/xan_DH_Mopterin-bd_sf"/>
</dbReference>
<organism evidence="2 3">
    <name type="scientific">Flagellimonas algicola</name>
    <dbReference type="NCBI Taxonomy" id="2583815"/>
    <lineage>
        <taxon>Bacteria</taxon>
        <taxon>Pseudomonadati</taxon>
        <taxon>Bacteroidota</taxon>
        <taxon>Flavobacteriia</taxon>
        <taxon>Flavobacteriales</taxon>
        <taxon>Flavobacteriaceae</taxon>
        <taxon>Flagellimonas</taxon>
    </lineage>
</organism>
<dbReference type="InterPro" id="IPR012368">
    <property type="entry name" value="OxRdtase_Mopterin-bd_su_IorB"/>
</dbReference>
<evidence type="ECO:0000313" key="3">
    <source>
        <dbReference type="Proteomes" id="UP000751614"/>
    </source>
</evidence>